<dbReference type="Proteomes" id="UP000593572">
    <property type="component" value="Unassembled WGS sequence"/>
</dbReference>
<gene>
    <name evidence="1" type="ORF">Golob_026021</name>
</gene>
<dbReference type="EMBL" id="JABEZX010000005">
    <property type="protein sequence ID" value="MBA0555870.1"/>
    <property type="molecule type" value="Genomic_DNA"/>
</dbReference>
<reference evidence="1 2" key="1">
    <citation type="journal article" date="2019" name="Genome Biol. Evol.">
        <title>Insights into the evolution of the New World diploid cottons (Gossypium, subgenus Houzingenia) based on genome sequencing.</title>
        <authorList>
            <person name="Grover C.E."/>
            <person name="Arick M.A. 2nd"/>
            <person name="Thrash A."/>
            <person name="Conover J.L."/>
            <person name="Sanders W.S."/>
            <person name="Peterson D.G."/>
            <person name="Frelichowski J.E."/>
            <person name="Scheffler J.A."/>
            <person name="Scheffler B.E."/>
            <person name="Wendel J.F."/>
        </authorList>
    </citation>
    <scope>NUCLEOTIDE SEQUENCE [LARGE SCALE GENOMIC DNA]</scope>
    <source>
        <strain evidence="1">157</strain>
        <tissue evidence="1">Leaf</tissue>
    </source>
</reference>
<protein>
    <submittedName>
        <fullName evidence="1">Uncharacterized protein</fullName>
    </submittedName>
</protein>
<accession>A0A7J8LU13</accession>
<keyword evidence="2" id="KW-1185">Reference proteome</keyword>
<organism evidence="1 2">
    <name type="scientific">Gossypium lobatum</name>
    <dbReference type="NCBI Taxonomy" id="34289"/>
    <lineage>
        <taxon>Eukaryota</taxon>
        <taxon>Viridiplantae</taxon>
        <taxon>Streptophyta</taxon>
        <taxon>Embryophyta</taxon>
        <taxon>Tracheophyta</taxon>
        <taxon>Spermatophyta</taxon>
        <taxon>Magnoliopsida</taxon>
        <taxon>eudicotyledons</taxon>
        <taxon>Gunneridae</taxon>
        <taxon>Pentapetalae</taxon>
        <taxon>rosids</taxon>
        <taxon>malvids</taxon>
        <taxon>Malvales</taxon>
        <taxon>Malvaceae</taxon>
        <taxon>Malvoideae</taxon>
        <taxon>Gossypium</taxon>
    </lineage>
</organism>
<comment type="caution">
    <text evidence="1">The sequence shown here is derived from an EMBL/GenBank/DDBJ whole genome shotgun (WGS) entry which is preliminary data.</text>
</comment>
<proteinExistence type="predicted"/>
<feature type="non-terminal residue" evidence="1">
    <location>
        <position position="1"/>
    </location>
</feature>
<evidence type="ECO:0000313" key="1">
    <source>
        <dbReference type="EMBL" id="MBA0555870.1"/>
    </source>
</evidence>
<sequence length="75" mass="8909">MENVDSLRKSFKDMLIEKNTLILTLENEFELEGDLFRGMMIWVTMLWKPSGKFQVVDLDNNNYYIIKVIAVDDYN</sequence>
<name>A0A7J8LU13_9ROSI</name>
<dbReference type="AlphaFoldDB" id="A0A7J8LU13"/>
<evidence type="ECO:0000313" key="2">
    <source>
        <dbReference type="Proteomes" id="UP000593572"/>
    </source>
</evidence>